<comment type="similarity">
    <text evidence="2">Belongs to the outer membrane factor (OMF) (TC 1.B.17) family.</text>
</comment>
<dbReference type="Pfam" id="PF02321">
    <property type="entry name" value="OEP"/>
    <property type="match status" value="2"/>
</dbReference>
<keyword evidence="6" id="KW-0472">Membrane</keyword>
<evidence type="ECO:0000256" key="7">
    <source>
        <dbReference type="ARBA" id="ARBA00023237"/>
    </source>
</evidence>
<dbReference type="SUPFAM" id="SSF56954">
    <property type="entry name" value="Outer membrane efflux proteins (OEP)"/>
    <property type="match status" value="1"/>
</dbReference>
<sequence>MSVNRLLWPVPVLAGWLLVLIQTAFAQPPSQLRTLLQQAPDRYPALKARAYEADALRQQSAVLRTARLPTLDATAQANVATYNNLTGMFYPTSLLPISGPPSTGNQFSPVTGTAAGLLMNWSPMTFGAVDSRIAVAQAELAVKLAQTADEKLRIQVATAQAYLDALLGDELNRLAGQNSSRTDSLLRQVQALVVQGLRPEVDTALVVTEFSRAEIEQINTRNRASEARLKLAEWLARPDTVLTLTDTTLLTRLPGGRGDTNTVAHPTEQVFQRQIDVETARVGQIRRQFAPRLTFWGTTYARGSGVDYQGQVNALDGLVFSRFNYGLGAHLLVPLLHGTERSALLTQQDFRVKAANEQLAQTRLTLDTQRRSARLLRQQAEEIARQMPRQVGAARQALVGLQSRYASGLVSLTDVLQAQYTLLRAESDQKATILAVWRGRLLEAYAEGNINLFLQVLN</sequence>
<reference evidence="8 9" key="1">
    <citation type="submission" date="2019-06" db="EMBL/GenBank/DDBJ databases">
        <title>Spirosoma utsteinense sp. nov. isolated from Antarctic ice-free soils.</title>
        <authorList>
            <person name="Tahon G."/>
        </authorList>
    </citation>
    <scope>NUCLEOTIDE SEQUENCE [LARGE SCALE GENOMIC DNA]</scope>
    <source>
        <strain evidence="8 9">LMG 31447</strain>
    </source>
</reference>
<evidence type="ECO:0000256" key="5">
    <source>
        <dbReference type="ARBA" id="ARBA00022692"/>
    </source>
</evidence>
<organism evidence="8 9">
    <name type="scientific">Spirosoma utsteinense</name>
    <dbReference type="NCBI Taxonomy" id="2585773"/>
    <lineage>
        <taxon>Bacteria</taxon>
        <taxon>Pseudomonadati</taxon>
        <taxon>Bacteroidota</taxon>
        <taxon>Cytophagia</taxon>
        <taxon>Cytophagales</taxon>
        <taxon>Cytophagaceae</taxon>
        <taxon>Spirosoma</taxon>
    </lineage>
</organism>
<proteinExistence type="inferred from homology"/>
<evidence type="ECO:0000256" key="6">
    <source>
        <dbReference type="ARBA" id="ARBA00023136"/>
    </source>
</evidence>
<evidence type="ECO:0000256" key="3">
    <source>
        <dbReference type="ARBA" id="ARBA00022448"/>
    </source>
</evidence>
<evidence type="ECO:0000256" key="4">
    <source>
        <dbReference type="ARBA" id="ARBA00022452"/>
    </source>
</evidence>
<accession>A0ABR6WES1</accession>
<comment type="subcellular location">
    <subcellularLocation>
        <location evidence="1">Cell outer membrane</location>
    </subcellularLocation>
</comment>
<protein>
    <submittedName>
        <fullName evidence="8">Outer membrane protein TolC</fullName>
    </submittedName>
</protein>
<evidence type="ECO:0000256" key="1">
    <source>
        <dbReference type="ARBA" id="ARBA00004442"/>
    </source>
</evidence>
<keyword evidence="4" id="KW-1134">Transmembrane beta strand</keyword>
<dbReference type="PANTHER" id="PTHR30026:SF20">
    <property type="entry name" value="OUTER MEMBRANE PROTEIN TOLC"/>
    <property type="match status" value="1"/>
</dbReference>
<dbReference type="InterPro" id="IPR003423">
    <property type="entry name" value="OMP_efflux"/>
</dbReference>
<evidence type="ECO:0000313" key="8">
    <source>
        <dbReference type="EMBL" id="MBC3795009.1"/>
    </source>
</evidence>
<dbReference type="EMBL" id="VFIA01000072">
    <property type="protein sequence ID" value="MBC3795009.1"/>
    <property type="molecule type" value="Genomic_DNA"/>
</dbReference>
<dbReference type="RefSeq" id="WP_186742063.1">
    <property type="nucleotide sequence ID" value="NZ_VFIA01000072.1"/>
</dbReference>
<keyword evidence="9" id="KW-1185">Reference proteome</keyword>
<dbReference type="PANTHER" id="PTHR30026">
    <property type="entry name" value="OUTER MEMBRANE PROTEIN TOLC"/>
    <property type="match status" value="1"/>
</dbReference>
<dbReference type="InterPro" id="IPR051906">
    <property type="entry name" value="TolC-like"/>
</dbReference>
<gene>
    <name evidence="8" type="ORF">FH603_5541</name>
</gene>
<name>A0ABR6WES1_9BACT</name>
<dbReference type="Proteomes" id="UP000700732">
    <property type="component" value="Unassembled WGS sequence"/>
</dbReference>
<keyword evidence="3" id="KW-0813">Transport</keyword>
<keyword evidence="5" id="KW-0812">Transmembrane</keyword>
<evidence type="ECO:0000256" key="2">
    <source>
        <dbReference type="ARBA" id="ARBA00007613"/>
    </source>
</evidence>
<evidence type="ECO:0000313" key="9">
    <source>
        <dbReference type="Proteomes" id="UP000700732"/>
    </source>
</evidence>
<comment type="caution">
    <text evidence="8">The sequence shown here is derived from an EMBL/GenBank/DDBJ whole genome shotgun (WGS) entry which is preliminary data.</text>
</comment>
<keyword evidence="7" id="KW-0998">Cell outer membrane</keyword>
<dbReference type="Gene3D" id="1.20.1600.10">
    <property type="entry name" value="Outer membrane efflux proteins (OEP)"/>
    <property type="match status" value="1"/>
</dbReference>